<accession>A0A6N8DHX0</accession>
<dbReference type="Pfam" id="PF13229">
    <property type="entry name" value="Beta_helix"/>
    <property type="match status" value="1"/>
</dbReference>
<evidence type="ECO:0000313" key="4">
    <source>
        <dbReference type="Proteomes" id="UP000439113"/>
    </source>
</evidence>
<feature type="domain" description="Right handed beta helix" evidence="2">
    <location>
        <begin position="228"/>
        <end position="393"/>
    </location>
</feature>
<dbReference type="OrthoDB" id="9795222at2"/>
<feature type="signal peptide" evidence="1">
    <location>
        <begin position="1"/>
        <end position="26"/>
    </location>
</feature>
<evidence type="ECO:0000313" key="3">
    <source>
        <dbReference type="EMBL" id="MTV29857.1"/>
    </source>
</evidence>
<dbReference type="Gene3D" id="2.160.20.10">
    <property type="entry name" value="Single-stranded right-handed beta-helix, Pectin lyase-like"/>
    <property type="match status" value="1"/>
</dbReference>
<dbReference type="InterPro" id="IPR012334">
    <property type="entry name" value="Pectin_lyas_fold"/>
</dbReference>
<dbReference type="InterPro" id="IPR039448">
    <property type="entry name" value="Beta_helix"/>
</dbReference>
<dbReference type="AlphaFoldDB" id="A0A6N8DHX0"/>
<dbReference type="EMBL" id="WNKS01000002">
    <property type="protein sequence ID" value="MTV29857.1"/>
    <property type="molecule type" value="Genomic_DNA"/>
</dbReference>
<proteinExistence type="predicted"/>
<evidence type="ECO:0000256" key="1">
    <source>
        <dbReference type="SAM" id="SignalP"/>
    </source>
</evidence>
<reference evidence="3 4" key="1">
    <citation type="submission" date="2019-11" db="EMBL/GenBank/DDBJ databases">
        <title>Whole-genome sequence of a Rhodoblastus acidophilus DSM 142.</title>
        <authorList>
            <person name="Kyndt J.A."/>
            <person name="Meyer T.E."/>
        </authorList>
    </citation>
    <scope>NUCLEOTIDE SEQUENCE [LARGE SCALE GENOMIC DNA]</scope>
    <source>
        <strain evidence="3 4">DSM 142</strain>
    </source>
</reference>
<dbReference type="SUPFAM" id="SSF51126">
    <property type="entry name" value="Pectin lyase-like"/>
    <property type="match status" value="1"/>
</dbReference>
<organism evidence="3 4">
    <name type="scientific">Rhodoblastus acidophilus</name>
    <name type="common">Rhodopseudomonas acidophila</name>
    <dbReference type="NCBI Taxonomy" id="1074"/>
    <lineage>
        <taxon>Bacteria</taxon>
        <taxon>Pseudomonadati</taxon>
        <taxon>Pseudomonadota</taxon>
        <taxon>Alphaproteobacteria</taxon>
        <taxon>Hyphomicrobiales</taxon>
        <taxon>Rhodoblastaceae</taxon>
        <taxon>Rhodoblastus</taxon>
    </lineage>
</organism>
<gene>
    <name evidence="3" type="ORF">GJ654_02475</name>
</gene>
<protein>
    <recommendedName>
        <fullName evidence="2">Right handed beta helix domain-containing protein</fullName>
    </recommendedName>
</protein>
<dbReference type="InterPro" id="IPR006626">
    <property type="entry name" value="PbH1"/>
</dbReference>
<comment type="caution">
    <text evidence="3">The sequence shown here is derived from an EMBL/GenBank/DDBJ whole genome shotgun (WGS) entry which is preliminary data.</text>
</comment>
<dbReference type="Proteomes" id="UP000439113">
    <property type="component" value="Unassembled WGS sequence"/>
</dbReference>
<evidence type="ECO:0000259" key="2">
    <source>
        <dbReference type="Pfam" id="PF13229"/>
    </source>
</evidence>
<feature type="chain" id="PRO_5026699300" description="Right handed beta helix domain-containing protein" evidence="1">
    <location>
        <begin position="27"/>
        <end position="447"/>
    </location>
</feature>
<name>A0A6N8DHX0_RHOAC</name>
<dbReference type="InterPro" id="IPR011050">
    <property type="entry name" value="Pectin_lyase_fold/virulence"/>
</dbReference>
<keyword evidence="1" id="KW-0732">Signal</keyword>
<sequence>MHIRGADMKIKVSFLALLLCATPSFADVDGASAATGAPSSLTRVVNVMKGYGVHAAPKCDGATDDSLAMQAIITAAASNARVLIPKGVVCRVHNLSLPSASHLTIEGTLKAPDGPMRTVVNIASGADGVTIDGSGVIDGNRANATVWPRASAGGISSGPAASNVVVRDVTIQHVLHWPLNIVGVSGCTLERIVMRDGHNSPEMAAGTNNCWARHLDIEGIDHDGAWVFYKGVWNSGITDSILKNGYVSGIALYNDNGAQNLSHDIVIKNNEIYGMGKSCIDASVGRGGTNNHYHVTITGNKCYGNDTRGTHLGDFSLNALERSKISGNSSTAVGGATASPGFRIGGTSSELEITENLILNPGPGGTLGVGFTLATTGPRIRIENNTVLDNQATRTTAYGFTGEVPPNSVIRNNAILNTIGGCGALTGPDATTVSRIHKPCTASHHMQ</sequence>
<dbReference type="SMART" id="SM00710">
    <property type="entry name" value="PbH1"/>
    <property type="match status" value="8"/>
</dbReference>